<evidence type="ECO:0008006" key="4">
    <source>
        <dbReference type="Google" id="ProtNLM"/>
    </source>
</evidence>
<dbReference type="RefSeq" id="WP_138234433.1">
    <property type="nucleotide sequence ID" value="NZ_CP185860.1"/>
</dbReference>
<keyword evidence="3" id="KW-1185">Reference proteome</keyword>
<dbReference type="PROSITE" id="PS51257">
    <property type="entry name" value="PROKAR_LIPOPROTEIN"/>
    <property type="match status" value="1"/>
</dbReference>
<name>A0ABY2UNW8_9GAMM</name>
<reference evidence="2 3" key="1">
    <citation type="submission" date="2019-05" db="EMBL/GenBank/DDBJ databases">
        <title>Microbulbifer harenosus sp. nov., an alginate-degrading bacterium isolated from coastal sand.</title>
        <authorList>
            <person name="Huang H."/>
            <person name="Mo K."/>
            <person name="Bao S."/>
        </authorList>
    </citation>
    <scope>NUCLEOTIDE SEQUENCE [LARGE SCALE GENOMIC DNA]</scope>
    <source>
        <strain evidence="2 3">HB161719</strain>
    </source>
</reference>
<protein>
    <recommendedName>
        <fullName evidence="4">Lipoprotein</fullName>
    </recommendedName>
</protein>
<comment type="caution">
    <text evidence="2">The sequence shown here is derived from an EMBL/GenBank/DDBJ whole genome shotgun (WGS) entry which is preliminary data.</text>
</comment>
<organism evidence="2 3">
    <name type="scientific">Microbulbifer harenosus</name>
    <dbReference type="NCBI Taxonomy" id="2576840"/>
    <lineage>
        <taxon>Bacteria</taxon>
        <taxon>Pseudomonadati</taxon>
        <taxon>Pseudomonadota</taxon>
        <taxon>Gammaproteobacteria</taxon>
        <taxon>Cellvibrionales</taxon>
        <taxon>Microbulbiferaceae</taxon>
        <taxon>Microbulbifer</taxon>
    </lineage>
</organism>
<gene>
    <name evidence="2" type="ORF">FDY93_03955</name>
</gene>
<feature type="signal peptide" evidence="1">
    <location>
        <begin position="1"/>
        <end position="16"/>
    </location>
</feature>
<evidence type="ECO:0000256" key="1">
    <source>
        <dbReference type="SAM" id="SignalP"/>
    </source>
</evidence>
<sequence length="70" mass="8209">MKPTYVLMAIAATALAACSNQQLYDGIQQNRIQHCERYPDSQYAECVAQYQKDYREYERERQELLNESGN</sequence>
<accession>A0ABY2UNW8</accession>
<keyword evidence="1" id="KW-0732">Signal</keyword>
<evidence type="ECO:0000313" key="2">
    <source>
        <dbReference type="EMBL" id="TLM79261.1"/>
    </source>
</evidence>
<dbReference type="Proteomes" id="UP000306791">
    <property type="component" value="Unassembled WGS sequence"/>
</dbReference>
<evidence type="ECO:0000313" key="3">
    <source>
        <dbReference type="Proteomes" id="UP000306791"/>
    </source>
</evidence>
<feature type="chain" id="PRO_5045345729" description="Lipoprotein" evidence="1">
    <location>
        <begin position="17"/>
        <end position="70"/>
    </location>
</feature>
<proteinExistence type="predicted"/>
<dbReference type="EMBL" id="VANI01000004">
    <property type="protein sequence ID" value="TLM79261.1"/>
    <property type="molecule type" value="Genomic_DNA"/>
</dbReference>